<dbReference type="InterPro" id="IPR011856">
    <property type="entry name" value="tRNA_endonuc-like_dom_sf"/>
</dbReference>
<gene>
    <name evidence="4" type="ORF">BECKTUN1418D_GA0071000_10768</name>
</gene>
<dbReference type="Gene3D" id="3.40.50.300">
    <property type="entry name" value="P-loop containing nucleotide triphosphate hydrolases"/>
    <property type="match status" value="1"/>
</dbReference>
<dbReference type="SMART" id="SM00487">
    <property type="entry name" value="DEXDc"/>
    <property type="match status" value="1"/>
</dbReference>
<name>A0A450ZWK3_9GAMM</name>
<dbReference type="InterPro" id="IPR041635">
    <property type="entry name" value="Type_ISP_LLaBIII_C"/>
</dbReference>
<dbReference type="SUPFAM" id="SSF53335">
    <property type="entry name" value="S-adenosyl-L-methionine-dependent methyltransferases"/>
    <property type="match status" value="1"/>
</dbReference>
<dbReference type="Pfam" id="PF22240">
    <property type="entry name" value="ISP_coupler"/>
    <property type="match status" value="2"/>
</dbReference>
<evidence type="ECO:0000256" key="2">
    <source>
        <dbReference type="SAM" id="MobiDB-lite"/>
    </source>
</evidence>
<dbReference type="InterPro" id="IPR027417">
    <property type="entry name" value="P-loop_NTPase"/>
</dbReference>
<feature type="domain" description="Helicase ATP-binding" evidence="3">
    <location>
        <begin position="205"/>
        <end position="390"/>
    </location>
</feature>
<evidence type="ECO:0000313" key="4">
    <source>
        <dbReference type="EMBL" id="VFK58143.1"/>
    </source>
</evidence>
<keyword evidence="4" id="KW-0067">ATP-binding</keyword>
<dbReference type="GO" id="GO:0005829">
    <property type="term" value="C:cytosol"/>
    <property type="evidence" value="ECO:0007669"/>
    <property type="project" value="TreeGrafter"/>
</dbReference>
<dbReference type="InterPro" id="IPR014001">
    <property type="entry name" value="Helicase_ATP-bd"/>
</dbReference>
<dbReference type="PANTHER" id="PTHR47396:SF1">
    <property type="entry name" value="ATP-DEPENDENT HELICASE IRC3-RELATED"/>
    <property type="match status" value="1"/>
</dbReference>
<accession>A0A450ZWK3</accession>
<dbReference type="InterPro" id="IPR006935">
    <property type="entry name" value="Helicase/UvrB_N"/>
</dbReference>
<feature type="compositionally biased region" description="Basic and acidic residues" evidence="2">
    <location>
        <begin position="608"/>
        <end position="627"/>
    </location>
</feature>
<dbReference type="Pfam" id="PF13156">
    <property type="entry name" value="Mrr_cat_2"/>
    <property type="match status" value="2"/>
</dbReference>
<dbReference type="CDD" id="cd22333">
    <property type="entry name" value="LlaBIII_nuclease-like"/>
    <property type="match status" value="1"/>
</dbReference>
<dbReference type="GO" id="GO:0003677">
    <property type="term" value="F:DNA binding"/>
    <property type="evidence" value="ECO:0007669"/>
    <property type="project" value="InterPro"/>
</dbReference>
<sequence length="1478" mass="168272">MPTPLQKLLDTYRAQSRTEREKGGYFEELIRVYLRHEPTYADLYSDVWLFGDWARQKGKDARDVGIDLVAKVRTSAKADAETDAKADAKVRTGAKADAETDEYHAIQCKFYARDHKVTRSDINSFFTASGQNTFTHRIIVSTTEHWSEHADDALRDQNIPVTKIDLQALEESQIDWSRYQPGAAVPLKPKKTPRPHQEKALADVTTGLHTADRGKLTMACGTGKTFTALRIAEAMAGAGRRVLFLVPSLSLLSQTLTEWTQESRIPLRSFAVCSDSEVGKKRKKDDDKVETFVHELRYPATTDACALAGAVQGRHDDRHMSVVFSTYHSIDVINHAQRDHALAAFDLIICDEAHRTTGATFTDENDSNFVKIHDADYIRAAKRLYMTATPRIYGNMAKVSQEWRKVALYSMDDPALYGADLHTLTFSEAVNRGLLVDYKVIILAMDEAHISRRHKTRMEKFKDQAQGGQNIGGVAEPATPYQTEIEYEPGELELAIRARIVQKCGRRTYWEEWAGDIARIAGTHITRIRTIIQNPDNKTERRVFREFVRELRDDLNPAITEEEVIEMLAQHLITKPIFEALFETHAKGNKYPTEGEPYPAQTDPNSPDSDRNLPDFDRNPAKSDPLLRKADEYSKDQNSGDLHQKHLEVGQNRHEADGLRDNQRFAAHNPVSQGMQEILDLLHEHHLEKETDTLEAFYASVKMRAEGIDSAAGKQKIILELYDKFFRNAFPRMTERLGIVYTPVEVVDFILHSIAHLLRQEFGENLGSPGVHILDPFTGTGTFISRLIQSGLIDAQQLPHKYHNEIHANEIVLLAYYIAAINIEAAYHGRMGDQMSRQYRPFPGICLTDTFQLHEQDDQIQDKLHENSRRRMHQKGLKEIRVIMGNPPYSIGQKSENDNNDNIEYPKLDNRIRTTYAQRSKAMLAKGLYDSYIRAIRWASDRIGDRGIIGFVLGGGFIEKPAMDGMRKTLADEFTAIHILNLRGDIRKNMLSKGRAQEGQNIFGSVSMTGIAITLFVKNPEATRQVQIQYCDIGDDLTREKKLKTIASFADVAGISAWQSITPDRHGDWLNQRDDSFEQFIVMGDKKQEDAPTLFENFSLGVATNRDAWCYNAGKTTVEDNMRRMIAFYNSEVARFNQHHAGHSTKERQTKLDGFINTDPAEISWTVNLKQELVRNRTHHFQPGNLITSLYRPFSKQWLYYNRVFNERVYQMPRIFPDAAAENLVICVSGIGARSGFSALISDHLPCLDNIEKGQCFPLYLYDQDGTNRRDAITDAGLAHFQNTYPEAITKEDIFYYCYGLLHAEDYRARYAANLTKQLLRIPAIKGIDGFKAFTRAGRELAHLHLNYETVEPYPDTVESRATEPDHYRVEKMRYAKTKQDGKTVNDRTGIVYNHRITVKDIPLAAYRYIVNGKSAVDWVMERQCVKTDKKSGITNDANRWAIETMNNPKYPLELLLRVITVSLETMKVVDGLQGLEI</sequence>
<dbReference type="Pfam" id="PF04851">
    <property type="entry name" value="ResIII"/>
    <property type="match status" value="1"/>
</dbReference>
<dbReference type="InterPro" id="IPR039442">
    <property type="entry name" value="Mrr-like_dom"/>
</dbReference>
<dbReference type="SUPFAM" id="SSF52540">
    <property type="entry name" value="P-loop containing nucleoside triphosphate hydrolases"/>
    <property type="match status" value="1"/>
</dbReference>
<dbReference type="Pfam" id="PF02384">
    <property type="entry name" value="N6_Mtase"/>
    <property type="match status" value="1"/>
</dbReference>
<organism evidence="4">
    <name type="scientific">Candidatus Kentrum sp. TUN</name>
    <dbReference type="NCBI Taxonomy" id="2126343"/>
    <lineage>
        <taxon>Bacteria</taxon>
        <taxon>Pseudomonadati</taxon>
        <taxon>Pseudomonadota</taxon>
        <taxon>Gammaproteobacteria</taxon>
        <taxon>Candidatus Kentrum</taxon>
    </lineage>
</organism>
<evidence type="ECO:0000256" key="1">
    <source>
        <dbReference type="ARBA" id="ARBA00006594"/>
    </source>
</evidence>
<dbReference type="GO" id="GO:0008170">
    <property type="term" value="F:N-methyltransferase activity"/>
    <property type="evidence" value="ECO:0007669"/>
    <property type="project" value="InterPro"/>
</dbReference>
<evidence type="ECO:0000259" key="3">
    <source>
        <dbReference type="PROSITE" id="PS51192"/>
    </source>
</evidence>
<reference evidence="4" key="1">
    <citation type="submission" date="2019-02" db="EMBL/GenBank/DDBJ databases">
        <authorList>
            <person name="Gruber-Vodicka R. H."/>
            <person name="Seah K. B. B."/>
        </authorList>
    </citation>
    <scope>NUCLEOTIDE SEQUENCE</scope>
    <source>
        <strain evidence="4">BECK_BY1</strain>
    </source>
</reference>
<dbReference type="PANTHER" id="PTHR47396">
    <property type="entry name" value="TYPE I RESTRICTION ENZYME ECOKI R PROTEIN"/>
    <property type="match status" value="1"/>
</dbReference>
<dbReference type="Gene3D" id="3.40.50.150">
    <property type="entry name" value="Vaccinia Virus protein VP39"/>
    <property type="match status" value="1"/>
</dbReference>
<dbReference type="EMBL" id="CAADFX010000076">
    <property type="protein sequence ID" value="VFK58143.1"/>
    <property type="molecule type" value="Genomic_DNA"/>
</dbReference>
<dbReference type="GO" id="GO:0016787">
    <property type="term" value="F:hydrolase activity"/>
    <property type="evidence" value="ECO:0007669"/>
    <property type="project" value="InterPro"/>
</dbReference>
<feature type="region of interest" description="Disordered" evidence="2">
    <location>
        <begin position="588"/>
        <end position="627"/>
    </location>
</feature>
<dbReference type="Pfam" id="PF18135">
    <property type="entry name" value="Type_ISP_C"/>
    <property type="match status" value="1"/>
</dbReference>
<dbReference type="InterPro" id="IPR050742">
    <property type="entry name" value="Helicase_Restrict-Modif_Enz"/>
</dbReference>
<keyword evidence="4" id="KW-0547">Nucleotide-binding</keyword>
<keyword evidence="4" id="KW-0347">Helicase</keyword>
<protein>
    <submittedName>
        <fullName evidence="4">Predicted helicase</fullName>
    </submittedName>
</protein>
<dbReference type="GO" id="GO:0004386">
    <property type="term" value="F:helicase activity"/>
    <property type="evidence" value="ECO:0007669"/>
    <property type="project" value="UniProtKB-KW"/>
</dbReference>
<comment type="similarity">
    <text evidence="1">Belongs to the N(4)/N(6)-methyltransferase family.</text>
</comment>
<dbReference type="PRINTS" id="PR00507">
    <property type="entry name" value="N12N6MTFRASE"/>
</dbReference>
<dbReference type="InterPro" id="IPR053980">
    <property type="entry name" value="ISP_coupler"/>
</dbReference>
<dbReference type="Gene3D" id="3.40.1350.10">
    <property type="match status" value="1"/>
</dbReference>
<dbReference type="GO" id="GO:0005524">
    <property type="term" value="F:ATP binding"/>
    <property type="evidence" value="ECO:0007669"/>
    <property type="project" value="InterPro"/>
</dbReference>
<dbReference type="PROSITE" id="PS51192">
    <property type="entry name" value="HELICASE_ATP_BIND_1"/>
    <property type="match status" value="1"/>
</dbReference>
<proteinExistence type="inferred from homology"/>
<dbReference type="InterPro" id="IPR003356">
    <property type="entry name" value="DNA_methylase_A-5"/>
</dbReference>
<keyword evidence="4" id="KW-0378">Hydrolase</keyword>
<dbReference type="InterPro" id="IPR029063">
    <property type="entry name" value="SAM-dependent_MTases_sf"/>
</dbReference>